<dbReference type="AlphaFoldDB" id="A0A1I2MC38"/>
<evidence type="ECO:0000256" key="4">
    <source>
        <dbReference type="ARBA" id="ARBA00023002"/>
    </source>
</evidence>
<keyword evidence="6" id="KW-0676">Redox-active center</keyword>
<evidence type="ECO:0000313" key="11">
    <source>
        <dbReference type="EMBL" id="SFF88490.1"/>
    </source>
</evidence>
<evidence type="ECO:0000256" key="5">
    <source>
        <dbReference type="ARBA" id="ARBA00023157"/>
    </source>
</evidence>
<dbReference type="GO" id="GO:0045454">
    <property type="term" value="P:cell redox homeostasis"/>
    <property type="evidence" value="ECO:0007669"/>
    <property type="project" value="TreeGrafter"/>
</dbReference>
<dbReference type="Gene3D" id="3.40.30.10">
    <property type="entry name" value="Glutaredoxin"/>
    <property type="match status" value="1"/>
</dbReference>
<dbReference type="InterPro" id="IPR000866">
    <property type="entry name" value="AhpC/TSA"/>
</dbReference>
<dbReference type="InterPro" id="IPR036249">
    <property type="entry name" value="Thioredoxin-like_sf"/>
</dbReference>
<evidence type="ECO:0000256" key="1">
    <source>
        <dbReference type="ARBA" id="ARBA00013017"/>
    </source>
</evidence>
<evidence type="ECO:0000256" key="7">
    <source>
        <dbReference type="ARBA" id="ARBA00032824"/>
    </source>
</evidence>
<dbReference type="EMBL" id="FOOQ01000001">
    <property type="protein sequence ID" value="SFF88490.1"/>
    <property type="molecule type" value="Genomic_DNA"/>
</dbReference>
<dbReference type="RefSeq" id="WP_092888305.1">
    <property type="nucleotide sequence ID" value="NZ_FOOQ01000001.1"/>
</dbReference>
<dbReference type="PANTHER" id="PTHR42801:SF4">
    <property type="entry name" value="AHPC_TSA FAMILY PROTEIN"/>
    <property type="match status" value="1"/>
</dbReference>
<keyword evidence="2" id="KW-0575">Peroxidase</keyword>
<feature type="domain" description="Thioredoxin" evidence="10">
    <location>
        <begin position="6"/>
        <end position="168"/>
    </location>
</feature>
<evidence type="ECO:0000259" key="10">
    <source>
        <dbReference type="PROSITE" id="PS51352"/>
    </source>
</evidence>
<dbReference type="EC" id="1.11.1.24" evidence="1"/>
<keyword evidence="5" id="KW-1015">Disulfide bond</keyword>
<evidence type="ECO:0000256" key="2">
    <source>
        <dbReference type="ARBA" id="ARBA00022559"/>
    </source>
</evidence>
<accession>A0A1I2MC38</accession>
<evidence type="ECO:0000256" key="6">
    <source>
        <dbReference type="ARBA" id="ARBA00023284"/>
    </source>
</evidence>
<organism evidence="11 12">
    <name type="scientific">Halopelagius inordinatus</name>
    <dbReference type="NCBI Taxonomy" id="553467"/>
    <lineage>
        <taxon>Archaea</taxon>
        <taxon>Methanobacteriati</taxon>
        <taxon>Methanobacteriota</taxon>
        <taxon>Stenosarchaea group</taxon>
        <taxon>Halobacteria</taxon>
        <taxon>Halobacteriales</taxon>
        <taxon>Haloferacaceae</taxon>
    </lineage>
</organism>
<evidence type="ECO:0000256" key="3">
    <source>
        <dbReference type="ARBA" id="ARBA00022862"/>
    </source>
</evidence>
<comment type="similarity">
    <text evidence="8">Belongs to the peroxiredoxin family. BCP/PrxQ subfamily.</text>
</comment>
<keyword evidence="3" id="KW-0049">Antioxidant</keyword>
<dbReference type="PANTHER" id="PTHR42801">
    <property type="entry name" value="THIOREDOXIN-DEPENDENT PEROXIDE REDUCTASE"/>
    <property type="match status" value="1"/>
</dbReference>
<protein>
    <recommendedName>
        <fullName evidence="1">thioredoxin-dependent peroxiredoxin</fullName>
        <ecNumber evidence="1">1.11.1.24</ecNumber>
    </recommendedName>
    <alternativeName>
        <fullName evidence="7">Thioredoxin peroxidase</fullName>
    </alternativeName>
</protein>
<evidence type="ECO:0000256" key="8">
    <source>
        <dbReference type="ARBA" id="ARBA00038489"/>
    </source>
</evidence>
<proteinExistence type="inferred from homology"/>
<name>A0A1I2MC38_9EURY</name>
<evidence type="ECO:0000256" key="9">
    <source>
        <dbReference type="ARBA" id="ARBA00049091"/>
    </source>
</evidence>
<dbReference type="SUPFAM" id="SSF52833">
    <property type="entry name" value="Thioredoxin-like"/>
    <property type="match status" value="1"/>
</dbReference>
<reference evidence="12" key="1">
    <citation type="submission" date="2016-10" db="EMBL/GenBank/DDBJ databases">
        <authorList>
            <person name="Varghese N."/>
            <person name="Submissions S."/>
        </authorList>
    </citation>
    <scope>NUCLEOTIDE SEQUENCE [LARGE SCALE GENOMIC DNA]</scope>
    <source>
        <strain evidence="12">CGMCC 1.7739</strain>
    </source>
</reference>
<dbReference type="GO" id="GO:0034599">
    <property type="term" value="P:cellular response to oxidative stress"/>
    <property type="evidence" value="ECO:0007669"/>
    <property type="project" value="TreeGrafter"/>
</dbReference>
<dbReference type="InterPro" id="IPR013766">
    <property type="entry name" value="Thioredoxin_domain"/>
</dbReference>
<dbReference type="PROSITE" id="PS51352">
    <property type="entry name" value="THIOREDOXIN_2"/>
    <property type="match status" value="1"/>
</dbReference>
<keyword evidence="12" id="KW-1185">Reference proteome</keyword>
<comment type="catalytic activity">
    <reaction evidence="9">
        <text>a hydroperoxide + [thioredoxin]-dithiol = an alcohol + [thioredoxin]-disulfide + H2O</text>
        <dbReference type="Rhea" id="RHEA:62620"/>
        <dbReference type="Rhea" id="RHEA-COMP:10698"/>
        <dbReference type="Rhea" id="RHEA-COMP:10700"/>
        <dbReference type="ChEBI" id="CHEBI:15377"/>
        <dbReference type="ChEBI" id="CHEBI:29950"/>
        <dbReference type="ChEBI" id="CHEBI:30879"/>
        <dbReference type="ChEBI" id="CHEBI:35924"/>
        <dbReference type="ChEBI" id="CHEBI:50058"/>
        <dbReference type="EC" id="1.11.1.24"/>
    </reaction>
</comment>
<evidence type="ECO:0000313" key="12">
    <source>
        <dbReference type="Proteomes" id="UP000198876"/>
    </source>
</evidence>
<keyword evidence="4" id="KW-0560">Oxidoreductase</keyword>
<dbReference type="OrthoDB" id="165617at2157"/>
<dbReference type="GO" id="GO:0008379">
    <property type="term" value="F:thioredoxin peroxidase activity"/>
    <property type="evidence" value="ECO:0007669"/>
    <property type="project" value="TreeGrafter"/>
</dbReference>
<gene>
    <name evidence="11" type="ORF">SAMN04488063_0653</name>
</gene>
<sequence>MTGDGLAVGASAPEFTAPLVRPDGNVVETSLSELLADGPVLLSFYTVDFSPDCIEEWCSFRDFDWFASGDTVQVVGVSKSGTRLHKQFIDRLDLSFPLFSDRDLAVADAFDVVYRFLKLSKRSRRSCFLVDTDGVVRYRWVGDHWLDPSRDTPPVGEIHDAVVAELGADEPDTFGF</sequence>
<dbReference type="GO" id="GO:0005737">
    <property type="term" value="C:cytoplasm"/>
    <property type="evidence" value="ECO:0007669"/>
    <property type="project" value="TreeGrafter"/>
</dbReference>
<dbReference type="InterPro" id="IPR050924">
    <property type="entry name" value="Peroxiredoxin_BCP/PrxQ"/>
</dbReference>
<dbReference type="Pfam" id="PF00578">
    <property type="entry name" value="AhpC-TSA"/>
    <property type="match status" value="1"/>
</dbReference>
<dbReference type="Proteomes" id="UP000198876">
    <property type="component" value="Unassembled WGS sequence"/>
</dbReference>